<evidence type="ECO:0000256" key="2">
    <source>
        <dbReference type="ARBA" id="ARBA00004651"/>
    </source>
</evidence>
<dbReference type="PATRIC" id="fig|553.3.peg.3164"/>
<evidence type="ECO:0000313" key="24">
    <source>
        <dbReference type="EMBL" id="BAK10549.1"/>
    </source>
</evidence>
<organism evidence="24 25">
    <name type="scientific">Pantoea ananatis (strain AJ13355)</name>
    <dbReference type="NCBI Taxonomy" id="932677"/>
    <lineage>
        <taxon>Bacteria</taxon>
        <taxon>Pseudomonadati</taxon>
        <taxon>Pseudomonadota</taxon>
        <taxon>Gammaproteobacteria</taxon>
        <taxon>Enterobacterales</taxon>
        <taxon>Erwiniaceae</taxon>
        <taxon>Pantoea</taxon>
    </lineage>
</organism>
<dbReference type="eggNOG" id="COG1263">
    <property type="taxonomic scope" value="Bacteria"/>
</dbReference>
<feature type="transmembrane region" description="Helical" evidence="20">
    <location>
        <begin position="255"/>
        <end position="273"/>
    </location>
</feature>
<dbReference type="OrthoDB" id="7571469at2"/>
<dbReference type="Pfam" id="PF00358">
    <property type="entry name" value="PTS_EIIA_1"/>
    <property type="match status" value="1"/>
</dbReference>
<dbReference type="PROSITE" id="PS01035">
    <property type="entry name" value="PTS_EIIB_TYPE_1_CYS"/>
    <property type="match status" value="1"/>
</dbReference>
<gene>
    <name evidence="24" type="primary">nagE</name>
    <name evidence="24" type="ordered locus">PAJ_0469</name>
</gene>
<feature type="transmembrane region" description="Helical" evidence="20">
    <location>
        <begin position="12"/>
        <end position="32"/>
    </location>
</feature>
<evidence type="ECO:0000313" key="25">
    <source>
        <dbReference type="Proteomes" id="UP000006690"/>
    </source>
</evidence>
<dbReference type="InterPro" id="IPR013013">
    <property type="entry name" value="PTS_EIIC_1"/>
</dbReference>
<dbReference type="GO" id="GO:0015572">
    <property type="term" value="F:N-acetylglucosamine transmembrane transporter activity"/>
    <property type="evidence" value="ECO:0007669"/>
    <property type="project" value="InterPro"/>
</dbReference>
<dbReference type="GO" id="GO:0019866">
    <property type="term" value="C:organelle inner membrane"/>
    <property type="evidence" value="ECO:0007669"/>
    <property type="project" value="InterPro"/>
</dbReference>
<keyword evidence="7" id="KW-0808">Transferase</keyword>
<keyword evidence="11" id="KW-0862">Zinc</keyword>
<dbReference type="eggNOG" id="COG1264">
    <property type="taxonomic scope" value="Bacteria"/>
</dbReference>
<evidence type="ECO:0000256" key="15">
    <source>
        <dbReference type="ARBA" id="ARBA00039163"/>
    </source>
</evidence>
<evidence type="ECO:0000256" key="19">
    <source>
        <dbReference type="PROSITE-ProRule" id="PRU00421"/>
    </source>
</evidence>
<dbReference type="AlphaFoldDB" id="A0A0H3KY18"/>
<evidence type="ECO:0000259" key="22">
    <source>
        <dbReference type="PROSITE" id="PS51098"/>
    </source>
</evidence>
<accession>A0A0H3KY18</accession>
<dbReference type="CDD" id="cd00210">
    <property type="entry name" value="PTS_IIA_glc"/>
    <property type="match status" value="1"/>
</dbReference>
<feature type="domain" description="PTS EIIC type-1" evidence="23">
    <location>
        <begin position="1"/>
        <end position="392"/>
    </location>
</feature>
<dbReference type="RefSeq" id="WP_014593180.1">
    <property type="nucleotide sequence ID" value="NC_017531.2"/>
</dbReference>
<evidence type="ECO:0000256" key="9">
    <source>
        <dbReference type="ARBA" id="ARBA00022692"/>
    </source>
</evidence>
<keyword evidence="6" id="KW-0762">Sugar transport</keyword>
<evidence type="ECO:0000256" key="11">
    <source>
        <dbReference type="ARBA" id="ARBA00022833"/>
    </source>
</evidence>
<dbReference type="InterPro" id="IPR011055">
    <property type="entry name" value="Dup_hybrid_motif"/>
</dbReference>
<evidence type="ECO:0000256" key="20">
    <source>
        <dbReference type="SAM" id="Phobius"/>
    </source>
</evidence>
<feature type="domain" description="PTS EIIB type-1" evidence="22">
    <location>
        <begin position="417"/>
        <end position="499"/>
    </location>
</feature>
<dbReference type="PROSITE" id="PS00371">
    <property type="entry name" value="PTS_EIIA_TYPE_1_HIS"/>
    <property type="match status" value="1"/>
</dbReference>
<dbReference type="InterPro" id="IPR001996">
    <property type="entry name" value="PTS_IIB_1"/>
</dbReference>
<sequence length="678" mass="71575">MLSYLQRVGRALMVPVATLPAAAILMGIGYWIDPDSWGAGNAFAALLIKSGGAIIENMSVLFAIGVAYGMSKDKDGAAALTGFVGFLVVTTLCSPAAVAMIQKIPVADVPAAFGKISNQFVGILVGVLSAEVYNRFSHVELPKAFSFFSGRRLVPILVSFLMILVAFILMYIWPVIFNGLVSFGEHIQKLGSVGAGVYAFFNRLLIPVGLHHALNSVFWFDVAGINDIPKFLGGAQSLANGTAIPGITGRYQAGFFPIMMFGLPGAALAIYHCARPENRAKVGGIMLAAAFAAFFTGITEPLEFSFMFVAPVLYVIHAVLTGLSVFIAASMHWIAGFGFSAGLVDMVLSSRNPLATHWYMLIPQGLVFFVIYYVVFRFTIKKFNLMTPGRELAVAGDETDGYDVNVDTTDNGESATESLARRYIGAVGGSDNLTAIDACITRLRLNVKDAGQVNEGVAKRLGASGVIRLNKQSVQIIVGTQAESIAMAMKKVLVKGPVAAATASTASAPAAASDVKPQAVLNSEKRVIATLVAPVSGEIVPLDAVPDEAFASKAVGDGVAIKPSDKRVVAPIAGTVVKIFNTNHAFCLESENGVEIVVHMGLDTVALGGQGFTRLVEEGAQVTAGQPVLEMDLDYLNAHARSMISPVVVSNIEDFAGLTLLTQGQVIAGETPLYEIKG</sequence>
<dbReference type="GO" id="GO:0090563">
    <property type="term" value="F:protein-phosphocysteine-sugar phosphotransferase activity"/>
    <property type="evidence" value="ECO:0007669"/>
    <property type="project" value="TreeGrafter"/>
</dbReference>
<feature type="transmembrane region" description="Helical" evidence="20">
    <location>
        <begin position="116"/>
        <end position="133"/>
    </location>
</feature>
<evidence type="ECO:0000256" key="8">
    <source>
        <dbReference type="ARBA" id="ARBA00022683"/>
    </source>
</evidence>
<evidence type="ECO:0000256" key="16">
    <source>
        <dbReference type="ARBA" id="ARBA00042296"/>
    </source>
</evidence>
<dbReference type="PROSITE" id="PS51103">
    <property type="entry name" value="PTS_EIIC_TYPE_1"/>
    <property type="match status" value="1"/>
</dbReference>
<dbReference type="NCBIfam" id="TIGR00830">
    <property type="entry name" value="PTBA"/>
    <property type="match status" value="1"/>
</dbReference>
<evidence type="ECO:0000256" key="3">
    <source>
        <dbReference type="ARBA" id="ARBA00022448"/>
    </source>
</evidence>
<dbReference type="NCBIfam" id="TIGR00826">
    <property type="entry name" value="EIIB_glc"/>
    <property type="match status" value="1"/>
</dbReference>
<dbReference type="PANTHER" id="PTHR30009">
    <property type="entry name" value="CYTOCHROME C-TYPE SYNTHESIS PROTEIN AND PTS TRANSMEMBRANE COMPONENT"/>
    <property type="match status" value="1"/>
</dbReference>
<dbReference type="PROSITE" id="PS51093">
    <property type="entry name" value="PTS_EIIA_TYPE_1"/>
    <property type="match status" value="1"/>
</dbReference>
<feature type="transmembrane region" description="Helical" evidence="20">
    <location>
        <begin position="80"/>
        <end position="104"/>
    </location>
</feature>
<dbReference type="HOGENOM" id="CLU_012312_1_1_6"/>
<dbReference type="NCBIfam" id="TIGR01998">
    <property type="entry name" value="PTS-II-BC-nag"/>
    <property type="match status" value="1"/>
</dbReference>
<keyword evidence="4" id="KW-1003">Cell membrane</keyword>
<dbReference type="InterPro" id="IPR001127">
    <property type="entry name" value="PTS_EIIA_1_perm"/>
</dbReference>
<evidence type="ECO:0000256" key="6">
    <source>
        <dbReference type="ARBA" id="ARBA00022597"/>
    </source>
</evidence>
<comment type="function">
    <text evidence="14">The phosphoenolpyruvate-dependent sugar phosphotransferase system (sugar PTS), a major carbohydrate active transport system, catalyzes the phosphorylation of incoming sugar substrates concomitantly with their translocation across the cell membrane. The enzyme II complex composed of PtsG and Crr is involved in glucose transport.</text>
</comment>
<dbReference type="InterPro" id="IPR036878">
    <property type="entry name" value="Glu_permease_IIB"/>
</dbReference>
<dbReference type="Proteomes" id="UP000006690">
    <property type="component" value="Chromosome"/>
</dbReference>
<comment type="cofactor">
    <cofactor evidence="1">
        <name>Zn(2+)</name>
        <dbReference type="ChEBI" id="CHEBI:29105"/>
    </cofactor>
</comment>
<keyword evidence="10" id="KW-0418">Kinase</keyword>
<dbReference type="GO" id="GO:0015764">
    <property type="term" value="P:N-acetylglucosamine transport"/>
    <property type="evidence" value="ECO:0007669"/>
    <property type="project" value="TreeGrafter"/>
</dbReference>
<keyword evidence="8" id="KW-0598">Phosphotransferase system</keyword>
<keyword evidence="13 20" id="KW-0472">Membrane</keyword>
<dbReference type="CDD" id="cd00212">
    <property type="entry name" value="PTS_IIB_glc"/>
    <property type="match status" value="1"/>
</dbReference>
<feature type="transmembrane region" description="Helical" evidence="20">
    <location>
        <begin position="153"/>
        <end position="173"/>
    </location>
</feature>
<evidence type="ECO:0000256" key="7">
    <source>
        <dbReference type="ARBA" id="ARBA00022679"/>
    </source>
</evidence>
<feature type="domain" description="PTS EIIA type-1" evidence="21">
    <location>
        <begin position="547"/>
        <end position="651"/>
    </location>
</feature>
<dbReference type="InterPro" id="IPR050429">
    <property type="entry name" value="PTS_Glucose_EIICBA"/>
</dbReference>
<evidence type="ECO:0000259" key="23">
    <source>
        <dbReference type="PROSITE" id="PS51103"/>
    </source>
</evidence>
<reference evidence="25" key="1">
    <citation type="journal article" date="2012" name="Appl. Microbiol. Biotechnol.">
        <title>The complete genome sequence of Pantoea ananatis AJ13355, an organism with great biotechnological potential.</title>
        <authorList>
            <person name="Hara Y."/>
            <person name="Kadotani N."/>
            <person name="Izui H."/>
            <person name="Katashkina J.I."/>
            <person name="Kuvaeva T.M."/>
            <person name="Andreeva I.G."/>
            <person name="Golubeva L.I."/>
            <person name="Malko D.B."/>
            <person name="Makeev V.J."/>
            <person name="Mashko S.V."/>
            <person name="Kozlov Y.I."/>
        </authorList>
    </citation>
    <scope>NUCLEOTIDE SEQUENCE [LARGE SCALE GENOMIC DNA]</scope>
    <source>
        <strain evidence="25">AJ13355</strain>
    </source>
</reference>
<dbReference type="GO" id="GO:0009401">
    <property type="term" value="P:phosphoenolpyruvate-dependent sugar phosphotransferase system"/>
    <property type="evidence" value="ECO:0007669"/>
    <property type="project" value="UniProtKB-KW"/>
</dbReference>
<dbReference type="GO" id="GO:0016301">
    <property type="term" value="F:kinase activity"/>
    <property type="evidence" value="ECO:0007669"/>
    <property type="project" value="UniProtKB-KW"/>
</dbReference>
<evidence type="ECO:0000256" key="13">
    <source>
        <dbReference type="ARBA" id="ARBA00023136"/>
    </source>
</evidence>
<protein>
    <recommendedName>
        <fullName evidence="15">PTS system glucose-specific EIIA component</fullName>
    </recommendedName>
    <alternativeName>
        <fullName evidence="18">EIIA-Glc</fullName>
    </alternativeName>
    <alternativeName>
        <fullName evidence="17">EIII-Glc</fullName>
    </alternativeName>
    <alternativeName>
        <fullName evidence="16">Glucose-specific phosphotransferase enzyme IIA component</fullName>
    </alternativeName>
</protein>
<keyword evidence="12 20" id="KW-1133">Transmembrane helix</keyword>
<evidence type="ECO:0000256" key="4">
    <source>
        <dbReference type="ARBA" id="ARBA00022475"/>
    </source>
</evidence>
<evidence type="ECO:0000256" key="12">
    <source>
        <dbReference type="ARBA" id="ARBA00022989"/>
    </source>
</evidence>
<dbReference type="InterPro" id="IPR018113">
    <property type="entry name" value="PTrfase_EIIB_Cys"/>
</dbReference>
<evidence type="ECO:0000256" key="18">
    <source>
        <dbReference type="ARBA" id="ARBA00042873"/>
    </source>
</evidence>
<dbReference type="FunFam" id="2.70.70.10:FF:000001">
    <property type="entry name" value="PTS system glucose-specific IIA component"/>
    <property type="match status" value="1"/>
</dbReference>
<feature type="transmembrane region" description="Helical" evidence="20">
    <location>
        <begin position="356"/>
        <end position="376"/>
    </location>
</feature>
<dbReference type="PANTHER" id="PTHR30009:SF4">
    <property type="entry name" value="PTS SYSTEM N-ACETYLGLUCOSAMINE-SPECIFIC EIICBA COMPONENT"/>
    <property type="match status" value="1"/>
</dbReference>
<feature type="transmembrane region" description="Helical" evidence="20">
    <location>
        <begin position="44"/>
        <end position="68"/>
    </location>
</feature>
<dbReference type="Pfam" id="PF00367">
    <property type="entry name" value="PTS_EIIB"/>
    <property type="match status" value="1"/>
</dbReference>
<evidence type="ECO:0000256" key="14">
    <source>
        <dbReference type="ARBA" id="ARBA00037252"/>
    </source>
</evidence>
<feature type="active site" description="Phosphocysteine intermediate; for EIIB activity" evidence="19">
    <location>
        <position position="439"/>
    </location>
</feature>
<dbReference type="EMBL" id="AP012032">
    <property type="protein sequence ID" value="BAK10549.1"/>
    <property type="molecule type" value="Genomic_DNA"/>
</dbReference>
<keyword evidence="9 20" id="KW-0812">Transmembrane</keyword>
<evidence type="ECO:0000256" key="10">
    <source>
        <dbReference type="ARBA" id="ARBA00022777"/>
    </source>
</evidence>
<evidence type="ECO:0000256" key="5">
    <source>
        <dbReference type="ARBA" id="ARBA00022553"/>
    </source>
</evidence>
<dbReference type="Pfam" id="PF02378">
    <property type="entry name" value="PTS_EIIC"/>
    <property type="match status" value="1"/>
</dbReference>
<dbReference type="GO" id="GO:0008982">
    <property type="term" value="F:protein-N(PI)-phosphohistidine-sugar phosphotransferase activity"/>
    <property type="evidence" value="ECO:0007669"/>
    <property type="project" value="InterPro"/>
</dbReference>
<dbReference type="InterPro" id="IPR003352">
    <property type="entry name" value="PTS_EIIC"/>
</dbReference>
<dbReference type="SUPFAM" id="SSF51261">
    <property type="entry name" value="Duplicated hybrid motif"/>
    <property type="match status" value="1"/>
</dbReference>
<proteinExistence type="predicted"/>
<name>A0A0H3KY18_PANAA</name>
<dbReference type="PROSITE" id="PS51098">
    <property type="entry name" value="PTS_EIIB_TYPE_1"/>
    <property type="match status" value="1"/>
</dbReference>
<keyword evidence="3" id="KW-0813">Transport</keyword>
<evidence type="ECO:0000256" key="17">
    <source>
        <dbReference type="ARBA" id="ARBA00042526"/>
    </source>
</evidence>
<keyword evidence="5" id="KW-0597">Phosphoprotein</keyword>
<dbReference type="InterPro" id="IPR010974">
    <property type="entry name" value="PTS_IIBC_nag"/>
</dbReference>
<feature type="transmembrane region" description="Helical" evidence="20">
    <location>
        <begin position="280"/>
        <end position="298"/>
    </location>
</feature>
<dbReference type="SUPFAM" id="SSF55604">
    <property type="entry name" value="Glucose permease domain IIB"/>
    <property type="match status" value="1"/>
</dbReference>
<dbReference type="Gene3D" id="2.70.70.10">
    <property type="entry name" value="Glucose Permease (Domain IIA)"/>
    <property type="match status" value="1"/>
</dbReference>
<dbReference type="GO" id="GO:0005886">
    <property type="term" value="C:plasma membrane"/>
    <property type="evidence" value="ECO:0007669"/>
    <property type="project" value="UniProtKB-SubCell"/>
</dbReference>
<dbReference type="eggNOG" id="COG2190">
    <property type="taxonomic scope" value="Bacteria"/>
</dbReference>
<comment type="subcellular location">
    <subcellularLocation>
        <location evidence="2">Cell membrane</location>
        <topology evidence="2">Multi-pass membrane protein</topology>
    </subcellularLocation>
</comment>
<evidence type="ECO:0000256" key="1">
    <source>
        <dbReference type="ARBA" id="ARBA00001947"/>
    </source>
</evidence>
<dbReference type="KEGG" id="paj:PAJ_0469"/>
<dbReference type="Gene3D" id="3.30.1360.60">
    <property type="entry name" value="Glucose permease domain IIB"/>
    <property type="match status" value="1"/>
</dbReference>
<evidence type="ECO:0000259" key="21">
    <source>
        <dbReference type="PROSITE" id="PS51093"/>
    </source>
</evidence>